<sequence>MSDSNFQDVAHRALANPELLESILLSLPLFDLLVRAPRVCRLFRDTIKKSISLQQALYFAPKHDASRPVPNPLIRHVPNGNVMFIDQRFPKSASVLPGNPLGRYTWPEDPMSDLKPFPGWQEMVHESYDREGASWKKMLVIQPPVKELSLARSKHFIITTPQNVLNRSIVSSYLSILSSYHESTINSGNRSISIRFDIEQELTPPYRSLPAEAHV</sequence>
<gene>
    <name evidence="2" type="ORF">PAC_15601</name>
</gene>
<dbReference type="Proteomes" id="UP000184330">
    <property type="component" value="Unassembled WGS sequence"/>
</dbReference>
<dbReference type="STRING" id="576137.A0A1L7XKW4"/>
<accession>A0A1L7XKW4</accession>
<keyword evidence="3" id="KW-1185">Reference proteome</keyword>
<dbReference type="AlphaFoldDB" id="A0A1L7XKW4"/>
<evidence type="ECO:0000313" key="2">
    <source>
        <dbReference type="EMBL" id="CZR65701.1"/>
    </source>
</evidence>
<dbReference type="Pfam" id="PF00646">
    <property type="entry name" value="F-box"/>
    <property type="match status" value="1"/>
</dbReference>
<dbReference type="EMBL" id="FJOG01000032">
    <property type="protein sequence ID" value="CZR65701.1"/>
    <property type="molecule type" value="Genomic_DNA"/>
</dbReference>
<dbReference type="OrthoDB" id="3800738at2759"/>
<reference evidence="2 3" key="1">
    <citation type="submission" date="2016-03" db="EMBL/GenBank/DDBJ databases">
        <authorList>
            <person name="Ploux O."/>
        </authorList>
    </citation>
    <scope>NUCLEOTIDE SEQUENCE [LARGE SCALE GENOMIC DNA]</scope>
    <source>
        <strain evidence="2 3">UAMH 11012</strain>
    </source>
</reference>
<proteinExistence type="predicted"/>
<evidence type="ECO:0000313" key="3">
    <source>
        <dbReference type="Proteomes" id="UP000184330"/>
    </source>
</evidence>
<evidence type="ECO:0000259" key="1">
    <source>
        <dbReference type="Pfam" id="PF00646"/>
    </source>
</evidence>
<dbReference type="InterPro" id="IPR001810">
    <property type="entry name" value="F-box_dom"/>
</dbReference>
<feature type="domain" description="F-box" evidence="1">
    <location>
        <begin position="17"/>
        <end position="51"/>
    </location>
</feature>
<name>A0A1L7XKW4_9HELO</name>
<organism evidence="2 3">
    <name type="scientific">Phialocephala subalpina</name>
    <dbReference type="NCBI Taxonomy" id="576137"/>
    <lineage>
        <taxon>Eukaryota</taxon>
        <taxon>Fungi</taxon>
        <taxon>Dikarya</taxon>
        <taxon>Ascomycota</taxon>
        <taxon>Pezizomycotina</taxon>
        <taxon>Leotiomycetes</taxon>
        <taxon>Helotiales</taxon>
        <taxon>Mollisiaceae</taxon>
        <taxon>Phialocephala</taxon>
        <taxon>Phialocephala fortinii species complex</taxon>
    </lineage>
</organism>
<protein>
    <recommendedName>
        <fullName evidence="1">F-box domain-containing protein</fullName>
    </recommendedName>
</protein>